<proteinExistence type="predicted"/>
<dbReference type="CDD" id="cd00009">
    <property type="entry name" value="AAA"/>
    <property type="match status" value="1"/>
</dbReference>
<dbReference type="Proteomes" id="UP001272515">
    <property type="component" value="Unassembled WGS sequence"/>
</dbReference>
<dbReference type="InterPro" id="IPR027417">
    <property type="entry name" value="P-loop_NTPase"/>
</dbReference>
<comment type="caution">
    <text evidence="2">The sequence shown here is derived from an EMBL/GenBank/DDBJ whole genome shotgun (WGS) entry which is preliminary data.</text>
</comment>
<dbReference type="RefSeq" id="WP_295189312.1">
    <property type="nucleotide sequence ID" value="NZ_JAWJZA010000012.1"/>
</dbReference>
<sequence length="370" mass="41693">MNFTDTMASVELVLAANQVPLLVGETGIGKTSLAARVADQHDWVLVTIDGNLLKEGEIGGLPTVETVTHKDENGLVIPIKTTVYAVHHTLKRVADAVEAGRTVLLFIDEINRAEHAVQQELMNLILNREINGFSLANNVHIIAAMNPEDSYDYQTIDMDPAQQNRFVWLYMNADYMQWIDWAVSADIESKVVEFISTYPDYLNQRHEDDIDATPRSFERVSGLYKIYRESVDAMGQSTFSREVFTNVIRGNVGTLIAEAFVNFVESDQAPLLTYDDMMSAIQKPGGIMSLSERINGESPTRLYVSAKNILRRLEDNPSPDSVHTFVEYVQLYPTDLMVALMKDLRNTCPRSYQLALEDDDFVNAFFKAQH</sequence>
<dbReference type="EMBL" id="JAWJZB010000011">
    <property type="protein sequence ID" value="MDV5089043.1"/>
    <property type="molecule type" value="Genomic_DNA"/>
</dbReference>
<dbReference type="Gene3D" id="3.40.50.300">
    <property type="entry name" value="P-loop containing nucleotide triphosphate hydrolases"/>
    <property type="match status" value="1"/>
</dbReference>
<dbReference type="InterPro" id="IPR011704">
    <property type="entry name" value="ATPase_dyneun-rel_AAA"/>
</dbReference>
<organism evidence="2 3">
    <name type="scientific">Veillonella absiana</name>
    <dbReference type="NCBI Taxonomy" id="3079305"/>
    <lineage>
        <taxon>Bacteria</taxon>
        <taxon>Bacillati</taxon>
        <taxon>Bacillota</taxon>
        <taxon>Negativicutes</taxon>
        <taxon>Veillonellales</taxon>
        <taxon>Veillonellaceae</taxon>
        <taxon>Veillonella</taxon>
    </lineage>
</organism>
<feature type="domain" description="AAA+ ATPase" evidence="1">
    <location>
        <begin position="16"/>
        <end position="172"/>
    </location>
</feature>
<protein>
    <submittedName>
        <fullName evidence="2">AAA family ATPase</fullName>
    </submittedName>
</protein>
<name>A0ABU3ZAW2_9FIRM</name>
<dbReference type="SMART" id="SM00382">
    <property type="entry name" value="AAA"/>
    <property type="match status" value="1"/>
</dbReference>
<evidence type="ECO:0000313" key="3">
    <source>
        <dbReference type="Proteomes" id="UP001272515"/>
    </source>
</evidence>
<dbReference type="InterPro" id="IPR003593">
    <property type="entry name" value="AAA+_ATPase"/>
</dbReference>
<dbReference type="Pfam" id="PF07728">
    <property type="entry name" value="AAA_5"/>
    <property type="match status" value="1"/>
</dbReference>
<evidence type="ECO:0000313" key="2">
    <source>
        <dbReference type="EMBL" id="MDV5089043.1"/>
    </source>
</evidence>
<keyword evidence="3" id="KW-1185">Reference proteome</keyword>
<accession>A0ABU3ZAW2</accession>
<gene>
    <name evidence="2" type="ORF">RVY80_09445</name>
</gene>
<dbReference type="SUPFAM" id="SSF52540">
    <property type="entry name" value="P-loop containing nucleoside triphosphate hydrolases"/>
    <property type="match status" value="1"/>
</dbReference>
<evidence type="ECO:0000259" key="1">
    <source>
        <dbReference type="SMART" id="SM00382"/>
    </source>
</evidence>
<reference evidence="2 3" key="1">
    <citation type="submission" date="2023-10" db="EMBL/GenBank/DDBJ databases">
        <title>Veillonella sp. nov., isolated from a pig farm feces dump.</title>
        <authorList>
            <person name="Chang Y.-H."/>
        </authorList>
    </citation>
    <scope>NUCLEOTIDE SEQUENCE [LARGE SCALE GENOMIC DNA]</scope>
    <source>
        <strain evidence="2 3">YH-vei2233</strain>
    </source>
</reference>